<organism evidence="2 3">
    <name type="scientific">Phnomibacter ginsenosidimutans</name>
    <dbReference type="NCBI Taxonomy" id="2676868"/>
    <lineage>
        <taxon>Bacteria</taxon>
        <taxon>Pseudomonadati</taxon>
        <taxon>Bacteroidota</taxon>
        <taxon>Chitinophagia</taxon>
        <taxon>Chitinophagales</taxon>
        <taxon>Chitinophagaceae</taxon>
        <taxon>Phnomibacter</taxon>
    </lineage>
</organism>
<name>A0A6I6GPR1_9BACT</name>
<evidence type="ECO:0000313" key="2">
    <source>
        <dbReference type="EMBL" id="QGW27079.1"/>
    </source>
</evidence>
<evidence type="ECO:0008006" key="4">
    <source>
        <dbReference type="Google" id="ProtNLM"/>
    </source>
</evidence>
<dbReference type="RefSeq" id="WP_157476475.1">
    <property type="nucleotide sequence ID" value="NZ_CP046566.1"/>
</dbReference>
<proteinExistence type="predicted"/>
<reference evidence="2 3" key="1">
    <citation type="submission" date="2019-11" db="EMBL/GenBank/DDBJ databases">
        <authorList>
            <person name="Im W.T."/>
        </authorList>
    </citation>
    <scope>NUCLEOTIDE SEQUENCE [LARGE SCALE GENOMIC DNA]</scope>
    <source>
        <strain evidence="2 3">SB-02</strain>
    </source>
</reference>
<keyword evidence="3" id="KW-1185">Reference proteome</keyword>
<protein>
    <recommendedName>
        <fullName evidence="4">Outer membrane beta-barrel protein</fullName>
    </recommendedName>
</protein>
<keyword evidence="1" id="KW-0812">Transmembrane</keyword>
<accession>A0A6I6GPR1</accession>
<sequence length="457" mass="50188">MNNKLYHDELEGFLSESAEELRMYPSDRVWRNINKEIQGDKQWPALTFGAIFTGALMLAALIFLQPDKDLFTVKHSAPLGHIPVVAKPAFKVAGNSNSITNNFEPQASSTHIHTPRALAHTAVEDEVLNSAVINVAPLPTPVEVSAVQAGISLTPTIIEEPSNFSLTDYLYANAVTPHNTVAIDINSNQAIADDATASLSNTVTEKSTALASTANRLSKKKSRWAVQYYATPSMSYRFLSEEKTALATALTSNPNTLGAMVKHTPKTGIEAGIAFSYQVTENLRVKMGVQANYRRYAIEAYSAAPQPALIMINQGMRMDTMVAMTDVSNVSGGKPMQVSNELLQVSAPIGFELQMARFNHARFVVAATIQPTYNIGQQSWLISADYLSYVKQPSLLRKWNVNTGVEAFMQFTGKKGTSWQVGPQIRYQLLPGAVRSYPVREHLIDYGLKIGFVKTLQ</sequence>
<dbReference type="EMBL" id="CP046566">
    <property type="protein sequence ID" value="QGW27079.1"/>
    <property type="molecule type" value="Genomic_DNA"/>
</dbReference>
<keyword evidence="1" id="KW-0472">Membrane</keyword>
<keyword evidence="1" id="KW-1133">Transmembrane helix</keyword>
<dbReference type="KEGG" id="fls:GLV81_02230"/>
<evidence type="ECO:0000313" key="3">
    <source>
        <dbReference type="Proteomes" id="UP000426027"/>
    </source>
</evidence>
<feature type="transmembrane region" description="Helical" evidence="1">
    <location>
        <begin position="43"/>
        <end position="64"/>
    </location>
</feature>
<dbReference type="Proteomes" id="UP000426027">
    <property type="component" value="Chromosome"/>
</dbReference>
<dbReference type="AlphaFoldDB" id="A0A6I6GPR1"/>
<evidence type="ECO:0000256" key="1">
    <source>
        <dbReference type="SAM" id="Phobius"/>
    </source>
</evidence>
<gene>
    <name evidence="2" type="ORF">GLV81_02230</name>
</gene>